<name>A0ABR1IGY9_9HYPO</name>
<evidence type="ECO:0000313" key="5">
    <source>
        <dbReference type="EMBL" id="KAK7432913.1"/>
    </source>
</evidence>
<feature type="chain" id="PRO_5045515996" description="Zn(2)-C6 fungal-type domain-containing protein" evidence="3">
    <location>
        <begin position="21"/>
        <end position="842"/>
    </location>
</feature>
<proteinExistence type="predicted"/>
<dbReference type="InterPro" id="IPR001138">
    <property type="entry name" value="Zn2Cys6_DnaBD"/>
</dbReference>
<protein>
    <recommendedName>
        <fullName evidence="4">Zn(2)-C6 fungal-type domain-containing protein</fullName>
    </recommendedName>
</protein>
<accession>A0ABR1IGY9</accession>
<feature type="region of interest" description="Disordered" evidence="2">
    <location>
        <begin position="578"/>
        <end position="599"/>
    </location>
</feature>
<dbReference type="Pfam" id="PF00172">
    <property type="entry name" value="Zn_clus"/>
    <property type="match status" value="1"/>
</dbReference>
<evidence type="ECO:0000259" key="4">
    <source>
        <dbReference type="Pfam" id="PF00172"/>
    </source>
</evidence>
<dbReference type="PANTHER" id="PTHR47657:SF14">
    <property type="entry name" value="ZN(2)-C6 FUNGAL-TYPE DOMAIN-CONTAINING PROTEIN"/>
    <property type="match status" value="1"/>
</dbReference>
<dbReference type="EMBL" id="JAZAVK010000002">
    <property type="protein sequence ID" value="KAK7432913.1"/>
    <property type="molecule type" value="Genomic_DNA"/>
</dbReference>
<gene>
    <name evidence="5" type="ORF">QQZ08_000384</name>
</gene>
<comment type="caution">
    <text evidence="5">The sequence shown here is derived from an EMBL/GenBank/DDBJ whole genome shotgun (WGS) entry which is preliminary data.</text>
</comment>
<reference evidence="5 6" key="1">
    <citation type="journal article" date="2025" name="Microbiol. Resour. Announc.">
        <title>Draft genome sequences for Neonectria magnoliae and Neonectria punicea, canker pathogens of Liriodendron tulipifera and Acer saccharum in West Virginia.</title>
        <authorList>
            <person name="Petronek H.M."/>
            <person name="Kasson M.T."/>
            <person name="Metheny A.M."/>
            <person name="Stauder C.M."/>
            <person name="Lovett B."/>
            <person name="Lynch S.C."/>
            <person name="Garnas J.R."/>
            <person name="Kasson L.R."/>
            <person name="Stajich J.E."/>
        </authorList>
    </citation>
    <scope>NUCLEOTIDE SEQUENCE [LARGE SCALE GENOMIC DNA]</scope>
    <source>
        <strain evidence="5 6">NRRL 64651</strain>
    </source>
</reference>
<feature type="signal peptide" evidence="3">
    <location>
        <begin position="1"/>
        <end position="20"/>
    </location>
</feature>
<feature type="compositionally biased region" description="Polar residues" evidence="2">
    <location>
        <begin position="578"/>
        <end position="592"/>
    </location>
</feature>
<evidence type="ECO:0000256" key="1">
    <source>
        <dbReference type="ARBA" id="ARBA00023242"/>
    </source>
</evidence>
<feature type="domain" description="Zn(2)-C6 fungal-type" evidence="4">
    <location>
        <begin position="304"/>
        <end position="329"/>
    </location>
</feature>
<evidence type="ECO:0000256" key="2">
    <source>
        <dbReference type="SAM" id="MobiDB-lite"/>
    </source>
</evidence>
<dbReference type="Gene3D" id="3.40.50.1820">
    <property type="entry name" value="alpha/beta hydrolase"/>
    <property type="match status" value="1"/>
</dbReference>
<organism evidence="5 6">
    <name type="scientific">Neonectria magnoliae</name>
    <dbReference type="NCBI Taxonomy" id="2732573"/>
    <lineage>
        <taxon>Eukaryota</taxon>
        <taxon>Fungi</taxon>
        <taxon>Dikarya</taxon>
        <taxon>Ascomycota</taxon>
        <taxon>Pezizomycotina</taxon>
        <taxon>Sordariomycetes</taxon>
        <taxon>Hypocreomycetidae</taxon>
        <taxon>Hypocreales</taxon>
        <taxon>Nectriaceae</taxon>
        <taxon>Neonectria</taxon>
    </lineage>
</organism>
<evidence type="ECO:0000313" key="6">
    <source>
        <dbReference type="Proteomes" id="UP001498421"/>
    </source>
</evidence>
<sequence length="842" mass="92621">MMNLQNVLSVGVLLLAPVSAAPASKPAKQCIQLDVPVEVSATNFQYETSRIDSNIDATGWLWDMYTWSHPTGEAIITGTIEVHEEFTIGAQLCVPHGSNKSSILQIASHGLAFDKRYWDVSSNPEQHNYVDAALGKGYSILTYDRIGTGGSTKPDAYTIMQSPTEVEVLKELTKLARSGKLIESSRIKSDKNIRSYKPSKIVHLSDGAILTGFILGSHLGDTKTPEFGYEFAPANDARRFGDRPSGYMVQATESNVQRIFLQKGTFDPEVLRYTESIKNTVTVGEILSGGLQLAHPAKTYKGPVQCDEVMPHCSRCVAGNYHCQYPESQDAFKASQFDVPSSHNLDLTSPVSSSSLTFSNNVPSASASTPDDIPSGSPSPYPKSSEEQQHSNSQSSEMLNAMDLSLLSHYITHTSRDTSSDEDDLYALEVGIPNLAFNNKPLMASLLAIAAVSKCYHISTQSSAPLESLDEICELLVLADQHHRVSLQQIQAAIPTTDRCEYVLLNAIFMAIYGCARHSVRIRLAKIATLSGKQLPIELLPTGSQWISLIRAAHSAHMGLRYNPNHTLAATETNCTASKTNDAQRLETSAPTENDVRSEEDWLPEGTSRLLFPIVAATCFPALEKLHAKAQAMMVDISPPAVSEDSPDWQQPVIYRSELQACFAALEILRHVFATVFSRNDLVPKCPQAAALGLKFPPLSQVPPWLASYLGRITSGATSSPIRRTIMGFLNRVPPNFMDLVQSELDKMPVECSCANPVPWEITDSKSFPPSTIRQLAMDIFTHWLALVMVLDDVWWVGGMGEWELGRAVTYMQAQGWVDFSAATDTWWPESMLRVLKRLHNI</sequence>
<keyword evidence="1" id="KW-0539">Nucleus</keyword>
<feature type="region of interest" description="Disordered" evidence="2">
    <location>
        <begin position="358"/>
        <end position="396"/>
    </location>
</feature>
<dbReference type="CDD" id="cd00067">
    <property type="entry name" value="GAL4"/>
    <property type="match status" value="1"/>
</dbReference>
<keyword evidence="3" id="KW-0732">Signal</keyword>
<dbReference type="Proteomes" id="UP001498421">
    <property type="component" value="Unassembled WGS sequence"/>
</dbReference>
<dbReference type="InterPro" id="IPR029058">
    <property type="entry name" value="AB_hydrolase_fold"/>
</dbReference>
<keyword evidence="6" id="KW-1185">Reference proteome</keyword>
<evidence type="ECO:0000256" key="3">
    <source>
        <dbReference type="SAM" id="SignalP"/>
    </source>
</evidence>
<dbReference type="InterPro" id="IPR052400">
    <property type="entry name" value="Zn2-C6_fungal_TF"/>
</dbReference>
<dbReference type="PANTHER" id="PTHR47657">
    <property type="entry name" value="STEROL REGULATORY ELEMENT-BINDING PROTEIN ECM22"/>
    <property type="match status" value="1"/>
</dbReference>